<evidence type="ECO:0000256" key="1">
    <source>
        <dbReference type="SAM" id="Phobius"/>
    </source>
</evidence>
<feature type="transmembrane region" description="Helical" evidence="1">
    <location>
        <begin position="39"/>
        <end position="61"/>
    </location>
</feature>
<keyword evidence="1" id="KW-0472">Membrane</keyword>
<evidence type="ECO:0000313" key="2">
    <source>
        <dbReference type="EMBL" id="BBL69712.1"/>
    </source>
</evidence>
<proteinExistence type="predicted"/>
<sequence length="62" mass="7097">MEETMNPFKCVLCRHGSEGEGGDFRGLLRLPVWEGTIRLGHVVVGAAVFMLMQWLLVWWSIH</sequence>
<accession>A0A8D4VLG4</accession>
<dbReference type="AlphaFoldDB" id="A0A8D4VLG4"/>
<evidence type="ECO:0000313" key="3">
    <source>
        <dbReference type="Proteomes" id="UP000824988"/>
    </source>
</evidence>
<dbReference type="KEGG" id="moz:MoryE10_03180"/>
<keyword evidence="1" id="KW-1133">Transmembrane helix</keyword>
<keyword evidence="3" id="KW-1185">Reference proteome</keyword>
<keyword evidence="1" id="KW-0812">Transmembrane</keyword>
<reference evidence="2" key="1">
    <citation type="submission" date="2019-06" db="EMBL/GenBank/DDBJ databases">
        <title>Complete genome sequence of Methylogaea oryzae strain JCM16910.</title>
        <authorList>
            <person name="Asakawa S."/>
        </authorList>
    </citation>
    <scope>NUCLEOTIDE SEQUENCE</scope>
    <source>
        <strain evidence="2">E10</strain>
    </source>
</reference>
<organism evidence="2 3">
    <name type="scientific">Methylogaea oryzae</name>
    <dbReference type="NCBI Taxonomy" id="1295382"/>
    <lineage>
        <taxon>Bacteria</taxon>
        <taxon>Pseudomonadati</taxon>
        <taxon>Pseudomonadota</taxon>
        <taxon>Gammaproteobacteria</taxon>
        <taxon>Methylococcales</taxon>
        <taxon>Methylococcaceae</taxon>
        <taxon>Methylogaea</taxon>
    </lineage>
</organism>
<dbReference type="EMBL" id="AP019782">
    <property type="protein sequence ID" value="BBL69712.1"/>
    <property type="molecule type" value="Genomic_DNA"/>
</dbReference>
<protein>
    <submittedName>
        <fullName evidence="2">Uncharacterized protein</fullName>
    </submittedName>
</protein>
<gene>
    <name evidence="2" type="ORF">MoryE10_03180</name>
</gene>
<dbReference type="Proteomes" id="UP000824988">
    <property type="component" value="Chromosome"/>
</dbReference>
<name>A0A8D4VLG4_9GAMM</name>